<sequence>MSDLSHLLNPIAGALSGAPSGAADGALWPAPLEGGYPAWAPRDGGLPCIVESRIGRRYGGQLTALDLGSQVALLRSNRGPQVVTLRFDQLRSLTLGERLQPQDPAAPRPPTRPLTLGNARGAQLQCEALSPLTLGGGVFVYQPVDTSAQLQCSFHPGLQVMSAPPAPTADAADTLPAALMLMPPPEAATDAGLTGDRADGATETATGTATETATGDGAEAEAEAKAEREAAHGALGTHPAQDVDSGEDRRDGQAAPDIDHGMPEDAALAPTTPTAPAARRTVVAPLAAWVERAEAAERHEQAGRATGTASAAPLLPHATGTAGDAAAADTADGQPGGRSSGQPSGQPHARPHGQPSGREPTLTDVLPADTLPAALMPVSPSPSGPPRGPAAAGASRPTPSPTLPRPSPPRSAGVAAQAQAHAQPAPTTARTAIDSLLAEAPTLPMSFDLGPSHAAPPAPRTPRLDARHSLLDLAPTEPAALHEPPHDATLPMPLDERPDARHAHTAHTHAHTHTADRRADAPIAADRSSVASSIAAATAAAPASTSRLPRLDTDLQLSLTDLGDLGTETSSTATPLPVAVTVPAPVAVPPSPPLTPPAADPERAAGPRSAALRTAVVPADPPPAVQDLATLHARLDAPSAPAMRLGEALMALGALSEAQLGDALQAQARGPGLALGELLLRGGMIDRTMLRTALTCKLGYVPVDLHTLTPQDDALRALPTAQCRQHRALPLCWHGDALVMALDDPSARIVVDRLEQLAQAPVRAVACDGDALDEALARLPDDRAAGGRLSGPVLTAGPGTALATAQADDTGTPAPTDDGRPALATLDPDDEDLLADRLIAAALDAQAEDLHIHCDTQGVALQLRQAGALRPWHSLPAAAAAPLMRRLHQLAGVDEPRPATPATHGRIALARCLPGQRGDARLQTLRRADGGRDGVLRLPATAPRSGLAALGLSPAMQDDLRQALGRPGGLLLRVGTAGSGRRTGVRAMLAELASPQRRLWQGLAEDQEPTAERAGLRQVRLRPQQGWSAESALKALAHADADVVAIEGLDAPADLLAALDLARATPTRVLGTLGAADALDALARLQSAGAPGWALAEGLRGLWSTRLLPRCCPACRQARPAGPEWEQALLRLWSEDATRGEAGAETQLRRWRAEHGRDGQLLQWEAPGCARCEGRGTEGWVGVHELLLPGAGLRQALRESQSPGSWWTIARADGWQPMRRDLLLKLLGGQIGADALHACG</sequence>
<dbReference type="InterPro" id="IPR037257">
    <property type="entry name" value="T2SS_E_N_sf"/>
</dbReference>
<accession>A0ABU9B6R6</accession>
<feature type="compositionally biased region" description="Low complexity" evidence="4">
    <location>
        <begin position="318"/>
        <end position="333"/>
    </location>
</feature>
<dbReference type="Gene3D" id="3.30.450.90">
    <property type="match status" value="1"/>
</dbReference>
<keyword evidence="3" id="KW-0067">ATP-binding</keyword>
<dbReference type="RefSeq" id="WP_341373091.1">
    <property type="nucleotide sequence ID" value="NZ_JBBUTF010000004.1"/>
</dbReference>
<evidence type="ECO:0000313" key="8">
    <source>
        <dbReference type="Proteomes" id="UP001368500"/>
    </source>
</evidence>
<feature type="compositionally biased region" description="Low complexity" evidence="4">
    <location>
        <begin position="201"/>
        <end position="217"/>
    </location>
</feature>
<evidence type="ECO:0000259" key="6">
    <source>
        <dbReference type="Pfam" id="PF05157"/>
    </source>
</evidence>
<comment type="caution">
    <text evidence="7">The sequence shown here is derived from an EMBL/GenBank/DDBJ whole genome shotgun (WGS) entry which is preliminary data.</text>
</comment>
<dbReference type="PANTHER" id="PTHR30258">
    <property type="entry name" value="TYPE II SECRETION SYSTEM PROTEIN GSPE-RELATED"/>
    <property type="match status" value="1"/>
</dbReference>
<feature type="region of interest" description="Disordered" evidence="4">
    <location>
        <begin position="477"/>
        <end position="526"/>
    </location>
</feature>
<dbReference type="PANTHER" id="PTHR30258:SF2">
    <property type="entry name" value="COMG OPERON PROTEIN 1"/>
    <property type="match status" value="1"/>
</dbReference>
<dbReference type="Gene3D" id="3.40.50.300">
    <property type="entry name" value="P-loop containing nucleotide triphosphate hydrolases"/>
    <property type="match status" value="1"/>
</dbReference>
<dbReference type="EMBL" id="JBBUTF010000004">
    <property type="protein sequence ID" value="MEK8025306.1"/>
    <property type="molecule type" value="Genomic_DNA"/>
</dbReference>
<feature type="compositionally biased region" description="Pro residues" evidence="4">
    <location>
        <begin position="398"/>
        <end position="409"/>
    </location>
</feature>
<organism evidence="7 8">
    <name type="scientific">Pseudaquabacterium rugosum</name>
    <dbReference type="NCBI Taxonomy" id="2984194"/>
    <lineage>
        <taxon>Bacteria</taxon>
        <taxon>Pseudomonadati</taxon>
        <taxon>Pseudomonadota</taxon>
        <taxon>Betaproteobacteria</taxon>
        <taxon>Burkholderiales</taxon>
        <taxon>Sphaerotilaceae</taxon>
        <taxon>Pseudaquabacterium</taxon>
    </lineage>
</organism>
<dbReference type="Gene3D" id="3.30.300.160">
    <property type="entry name" value="Type II secretion system, protein E, N-terminal domain"/>
    <property type="match status" value="1"/>
</dbReference>
<feature type="compositionally biased region" description="Basic and acidic residues" evidence="4">
    <location>
        <begin position="222"/>
        <end position="231"/>
    </location>
</feature>
<feature type="compositionally biased region" description="Low complexity" evidence="4">
    <location>
        <begin position="415"/>
        <end position="428"/>
    </location>
</feature>
<dbReference type="Pfam" id="PF05157">
    <property type="entry name" value="MshEN"/>
    <property type="match status" value="1"/>
</dbReference>
<dbReference type="SUPFAM" id="SSF52540">
    <property type="entry name" value="P-loop containing nucleoside triphosphate hydrolases"/>
    <property type="match status" value="1"/>
</dbReference>
<name>A0ABU9B6R6_9BURK</name>
<dbReference type="InterPro" id="IPR001482">
    <property type="entry name" value="T2SS/T4SS_dom"/>
</dbReference>
<feature type="region of interest" description="Disordered" evidence="4">
    <location>
        <begin position="788"/>
        <end position="820"/>
    </location>
</feature>
<feature type="compositionally biased region" description="Basic residues" evidence="4">
    <location>
        <begin position="503"/>
        <end position="512"/>
    </location>
</feature>
<feature type="compositionally biased region" description="Low complexity" evidence="4">
    <location>
        <begin position="266"/>
        <end position="277"/>
    </location>
</feature>
<gene>
    <name evidence="7" type="ORF">AACH11_04935</name>
</gene>
<feature type="domain" description="Type II secretion system protein GspE N-terminal" evidence="6">
    <location>
        <begin position="700"/>
        <end position="784"/>
    </location>
</feature>
<comment type="similarity">
    <text evidence="1">Belongs to the GSP E family.</text>
</comment>
<feature type="compositionally biased region" description="Pro residues" evidence="4">
    <location>
        <begin position="379"/>
        <end position="388"/>
    </location>
</feature>
<dbReference type="Proteomes" id="UP001368500">
    <property type="component" value="Unassembled WGS sequence"/>
</dbReference>
<feature type="compositionally biased region" description="Basic and acidic residues" evidence="4">
    <location>
        <begin position="246"/>
        <end position="263"/>
    </location>
</feature>
<dbReference type="InterPro" id="IPR027417">
    <property type="entry name" value="P-loop_NTPase"/>
</dbReference>
<evidence type="ECO:0000256" key="2">
    <source>
        <dbReference type="ARBA" id="ARBA00022741"/>
    </source>
</evidence>
<reference evidence="7 8" key="1">
    <citation type="submission" date="2024-04" db="EMBL/GenBank/DDBJ databases">
        <title>Novel species of the genus Ideonella isolated from streams.</title>
        <authorList>
            <person name="Lu H."/>
        </authorList>
    </citation>
    <scope>NUCLEOTIDE SEQUENCE [LARGE SCALE GENOMIC DNA]</scope>
    <source>
        <strain evidence="7 8">BYS139W</strain>
    </source>
</reference>
<evidence type="ECO:0000313" key="7">
    <source>
        <dbReference type="EMBL" id="MEK8025306.1"/>
    </source>
</evidence>
<keyword evidence="8" id="KW-1185">Reference proteome</keyword>
<evidence type="ECO:0000256" key="4">
    <source>
        <dbReference type="SAM" id="MobiDB-lite"/>
    </source>
</evidence>
<feature type="compositionally biased region" description="Pro residues" evidence="4">
    <location>
        <begin position="589"/>
        <end position="599"/>
    </location>
</feature>
<feature type="compositionally biased region" description="Low complexity" evidence="4">
    <location>
        <begin position="794"/>
        <end position="816"/>
    </location>
</feature>
<feature type="region of interest" description="Disordered" evidence="4">
    <location>
        <begin position="589"/>
        <end position="610"/>
    </location>
</feature>
<dbReference type="Pfam" id="PF00437">
    <property type="entry name" value="T2SSE"/>
    <property type="match status" value="1"/>
</dbReference>
<proteinExistence type="inferred from homology"/>
<dbReference type="SUPFAM" id="SSF160246">
    <property type="entry name" value="EspE N-terminal domain-like"/>
    <property type="match status" value="1"/>
</dbReference>
<evidence type="ECO:0000256" key="3">
    <source>
        <dbReference type="ARBA" id="ARBA00022840"/>
    </source>
</evidence>
<feature type="region of interest" description="Disordered" evidence="4">
    <location>
        <begin position="296"/>
        <end position="428"/>
    </location>
</feature>
<keyword evidence="2" id="KW-0547">Nucleotide-binding</keyword>
<protein>
    <submittedName>
        <fullName evidence="7">ATPase, T2SS/T4P/T4SS family</fullName>
    </submittedName>
</protein>
<evidence type="ECO:0000256" key="1">
    <source>
        <dbReference type="ARBA" id="ARBA00006611"/>
    </source>
</evidence>
<evidence type="ECO:0000259" key="5">
    <source>
        <dbReference type="Pfam" id="PF00437"/>
    </source>
</evidence>
<feature type="region of interest" description="Disordered" evidence="4">
    <location>
        <begin position="185"/>
        <end position="277"/>
    </location>
</feature>
<feature type="domain" description="Bacterial type II secretion system protein E" evidence="5">
    <location>
        <begin position="834"/>
        <end position="1230"/>
    </location>
</feature>
<dbReference type="InterPro" id="IPR007831">
    <property type="entry name" value="T2SS_GspE_N"/>
</dbReference>